<sequence>MVASLLGFAALLGFSPRPQPPSSYDYDYDSYDPGPVDSNRSQQLGQFVNGSTQRLARSASGSTQRLARSASGGSQPPAHCLTFDDVAEKWFQAYEQLASDDGHDVCVNNRLRKDMKKMCLPALAIAVSESYDIGQCTISAGAPFDSSACNGGTMCGVWQIVGCYQPLCLPGFTADVPNPPDVATHAKAIYTHLTSSEPNWGCNGEYSGKLTSATIPGIRQKQRLDGSKGHRFCAGAWTGGNYKNNVLNRVDGKFKTLKKACNRALKRVLRSSQC</sequence>
<accession>A0A7S3RL33</accession>
<reference evidence="2" key="1">
    <citation type="submission" date="2021-01" db="EMBL/GenBank/DDBJ databases">
        <authorList>
            <person name="Corre E."/>
            <person name="Pelletier E."/>
            <person name="Niang G."/>
            <person name="Scheremetjew M."/>
            <person name="Finn R."/>
            <person name="Kale V."/>
            <person name="Holt S."/>
            <person name="Cochrane G."/>
            <person name="Meng A."/>
            <person name="Brown T."/>
            <person name="Cohen L."/>
        </authorList>
    </citation>
    <scope>NUCLEOTIDE SEQUENCE</scope>
    <source>
        <strain evidence="2">379</strain>
    </source>
</reference>
<evidence type="ECO:0000256" key="1">
    <source>
        <dbReference type="SAM" id="MobiDB-lite"/>
    </source>
</evidence>
<gene>
    <name evidence="2" type="ORF">EHUX00137_LOCUS3516</name>
</gene>
<organism evidence="2">
    <name type="scientific">Emiliania huxleyi</name>
    <name type="common">Coccolithophore</name>
    <name type="synonym">Pontosphaera huxleyi</name>
    <dbReference type="NCBI Taxonomy" id="2903"/>
    <lineage>
        <taxon>Eukaryota</taxon>
        <taxon>Haptista</taxon>
        <taxon>Haptophyta</taxon>
        <taxon>Prymnesiophyceae</taxon>
        <taxon>Isochrysidales</taxon>
        <taxon>Noelaerhabdaceae</taxon>
        <taxon>Emiliania</taxon>
    </lineage>
</organism>
<feature type="region of interest" description="Disordered" evidence="1">
    <location>
        <begin position="23"/>
        <end position="42"/>
    </location>
</feature>
<protein>
    <submittedName>
        <fullName evidence="2">Uncharacterized protein</fullName>
    </submittedName>
</protein>
<proteinExistence type="predicted"/>
<dbReference type="EMBL" id="HBIR01005074">
    <property type="protein sequence ID" value="CAE0526723.1"/>
    <property type="molecule type" value="Transcribed_RNA"/>
</dbReference>
<dbReference type="AlphaFoldDB" id="A0A7S3RL33"/>
<name>A0A7S3RL33_EMIHU</name>
<evidence type="ECO:0000313" key="2">
    <source>
        <dbReference type="EMBL" id="CAE0526723.1"/>
    </source>
</evidence>